<feature type="transmembrane region" description="Helical" evidence="6">
    <location>
        <begin position="296"/>
        <end position="315"/>
    </location>
</feature>
<dbReference type="RefSeq" id="WP_136416914.1">
    <property type="nucleotide sequence ID" value="NZ_CP039396.1"/>
</dbReference>
<evidence type="ECO:0000259" key="8">
    <source>
        <dbReference type="Pfam" id="PF12704"/>
    </source>
</evidence>
<evidence type="ECO:0000256" key="1">
    <source>
        <dbReference type="ARBA" id="ARBA00004651"/>
    </source>
</evidence>
<dbReference type="GO" id="GO:0022857">
    <property type="term" value="F:transmembrane transporter activity"/>
    <property type="evidence" value="ECO:0007669"/>
    <property type="project" value="TreeGrafter"/>
</dbReference>
<evidence type="ECO:0000256" key="3">
    <source>
        <dbReference type="ARBA" id="ARBA00022692"/>
    </source>
</evidence>
<sequence>MQLKSSLKQLLVESRANPGFTSLYVGGVAFAVAFTMIFAIIYYVHLAPLYPEYNRSSTYYINNLTVRNDKTGAMNQSSVGIPFVREFVEKSKNIEYSTIVFQKQGFIQPPDQSGDFSVNIIDTNPDFFRLYSYEFVVGRPFNEAETESAINNIVVDSSVADRLFGDPEQAIGKEISISYKPYRIVGIVRSGNPVAYMSYANVFRPYTIRTKSDNTSLKGDKCDYLGYYSVPIKFKDSRQAERFREELTEKVRRINAADSTGQRLDIQSAPISHTVRILSQRSNGENLSMTEYLKPLLITLLLLLIIPAINISGMIGGQMDRRLAEIGVRRSFGATRGHLTRQVMFENLILTLFGGIIGFAIAWIIIAFGRNMLLKLIIPAWECIDAPAEISTEMMFAPLVFIAALLLCIMLNLLSAYIPVRLSLRRPIISSLNSKR</sequence>
<evidence type="ECO:0000259" key="7">
    <source>
        <dbReference type="Pfam" id="PF02687"/>
    </source>
</evidence>
<evidence type="ECO:0000256" key="5">
    <source>
        <dbReference type="ARBA" id="ARBA00023136"/>
    </source>
</evidence>
<dbReference type="Pfam" id="PF02687">
    <property type="entry name" value="FtsX"/>
    <property type="match status" value="1"/>
</dbReference>
<dbReference type="EMBL" id="CP039396">
    <property type="protein sequence ID" value="QCD43555.1"/>
    <property type="molecule type" value="Genomic_DNA"/>
</dbReference>
<evidence type="ECO:0000256" key="4">
    <source>
        <dbReference type="ARBA" id="ARBA00022989"/>
    </source>
</evidence>
<protein>
    <submittedName>
        <fullName evidence="9">ABC transporter permease</fullName>
    </submittedName>
</protein>
<proteinExistence type="predicted"/>
<name>A0A4P7W7W1_9BACT</name>
<keyword evidence="3 6" id="KW-0812">Transmembrane</keyword>
<dbReference type="Proteomes" id="UP000297149">
    <property type="component" value="Chromosome"/>
</dbReference>
<comment type="subcellular location">
    <subcellularLocation>
        <location evidence="1">Cell membrane</location>
        <topology evidence="1">Multi-pass membrane protein</topology>
    </subcellularLocation>
</comment>
<evidence type="ECO:0000256" key="6">
    <source>
        <dbReference type="SAM" id="Phobius"/>
    </source>
</evidence>
<feature type="transmembrane region" description="Helical" evidence="6">
    <location>
        <begin position="395"/>
        <end position="418"/>
    </location>
</feature>
<keyword evidence="10" id="KW-1185">Reference proteome</keyword>
<feature type="domain" description="ABC3 transporter permease C-terminal" evidence="7">
    <location>
        <begin position="298"/>
        <end position="427"/>
    </location>
</feature>
<dbReference type="InterPro" id="IPR050250">
    <property type="entry name" value="Macrolide_Exporter_MacB"/>
</dbReference>
<evidence type="ECO:0000313" key="9">
    <source>
        <dbReference type="EMBL" id="QCD43555.1"/>
    </source>
</evidence>
<dbReference type="AlphaFoldDB" id="A0A4P7W7W1"/>
<dbReference type="Pfam" id="PF12704">
    <property type="entry name" value="MacB_PCD"/>
    <property type="match status" value="1"/>
</dbReference>
<keyword evidence="2" id="KW-1003">Cell membrane</keyword>
<feature type="transmembrane region" description="Helical" evidence="6">
    <location>
        <begin position="348"/>
        <end position="369"/>
    </location>
</feature>
<reference evidence="10" key="1">
    <citation type="submission" date="2019-02" db="EMBL/GenBank/DDBJ databases">
        <title>Isolation and identification of novel species under the genus Muribaculum.</title>
        <authorList>
            <person name="Miyake S."/>
            <person name="Ding Y."/>
            <person name="Low A."/>
            <person name="Soh M."/>
            <person name="Seedorf H."/>
        </authorList>
    </citation>
    <scope>NUCLEOTIDE SEQUENCE [LARGE SCALE GENOMIC DNA]</scope>
    <source>
        <strain evidence="10">H5</strain>
    </source>
</reference>
<keyword evidence="5 6" id="KW-0472">Membrane</keyword>
<dbReference type="InterPro" id="IPR025857">
    <property type="entry name" value="MacB_PCD"/>
</dbReference>
<gene>
    <name evidence="9" type="ORF">E7747_15620</name>
</gene>
<dbReference type="InterPro" id="IPR003838">
    <property type="entry name" value="ABC3_permease_C"/>
</dbReference>
<accession>A0A4P7W7W1</accession>
<evidence type="ECO:0000256" key="2">
    <source>
        <dbReference type="ARBA" id="ARBA00022475"/>
    </source>
</evidence>
<organism evidence="9 10">
    <name type="scientific">Duncaniella dubosii</name>
    <dbReference type="NCBI Taxonomy" id="2518971"/>
    <lineage>
        <taxon>Bacteria</taxon>
        <taxon>Pseudomonadati</taxon>
        <taxon>Bacteroidota</taxon>
        <taxon>Bacteroidia</taxon>
        <taxon>Bacteroidales</taxon>
        <taxon>Muribaculaceae</taxon>
        <taxon>Duncaniella</taxon>
    </lineage>
</organism>
<dbReference type="PANTHER" id="PTHR30572:SF18">
    <property type="entry name" value="ABC-TYPE MACROLIDE FAMILY EXPORT SYSTEM PERMEASE COMPONENT 2"/>
    <property type="match status" value="1"/>
</dbReference>
<dbReference type="KEGG" id="ddb:E7747_15620"/>
<feature type="transmembrane region" description="Helical" evidence="6">
    <location>
        <begin position="21"/>
        <end position="44"/>
    </location>
</feature>
<feature type="domain" description="MacB-like periplasmic core" evidence="8">
    <location>
        <begin position="21"/>
        <end position="249"/>
    </location>
</feature>
<dbReference type="PANTHER" id="PTHR30572">
    <property type="entry name" value="MEMBRANE COMPONENT OF TRANSPORTER-RELATED"/>
    <property type="match status" value="1"/>
</dbReference>
<evidence type="ECO:0000313" key="10">
    <source>
        <dbReference type="Proteomes" id="UP000297149"/>
    </source>
</evidence>
<dbReference type="GO" id="GO:0005886">
    <property type="term" value="C:plasma membrane"/>
    <property type="evidence" value="ECO:0007669"/>
    <property type="project" value="UniProtKB-SubCell"/>
</dbReference>
<keyword evidence="4 6" id="KW-1133">Transmembrane helix</keyword>